<dbReference type="AlphaFoldDB" id="A0A1M6Y2J8"/>
<keyword evidence="2 4" id="KW-1133">Transmembrane helix</keyword>
<evidence type="ECO:0000256" key="3">
    <source>
        <dbReference type="ARBA" id="ARBA00023136"/>
    </source>
</evidence>
<evidence type="ECO:0000259" key="5">
    <source>
        <dbReference type="PROSITE" id="PS50850"/>
    </source>
</evidence>
<dbReference type="RefSeq" id="WP_074820179.1">
    <property type="nucleotide sequence ID" value="NZ_FNTI01000001.1"/>
</dbReference>
<evidence type="ECO:0000256" key="1">
    <source>
        <dbReference type="ARBA" id="ARBA00022692"/>
    </source>
</evidence>
<feature type="transmembrane region" description="Helical" evidence="4">
    <location>
        <begin position="347"/>
        <end position="370"/>
    </location>
</feature>
<dbReference type="Pfam" id="PF07690">
    <property type="entry name" value="MFS_1"/>
    <property type="match status" value="1"/>
</dbReference>
<feature type="transmembrane region" description="Helical" evidence="4">
    <location>
        <begin position="248"/>
        <end position="277"/>
    </location>
</feature>
<dbReference type="Proteomes" id="UP000183208">
    <property type="component" value="Unassembled WGS sequence"/>
</dbReference>
<name>A0A1M6Y2J8_9BRAD</name>
<dbReference type="Gene3D" id="1.20.1250.20">
    <property type="entry name" value="MFS general substrate transporter like domains"/>
    <property type="match status" value="1"/>
</dbReference>
<dbReference type="GO" id="GO:0022857">
    <property type="term" value="F:transmembrane transporter activity"/>
    <property type="evidence" value="ECO:0007669"/>
    <property type="project" value="InterPro"/>
</dbReference>
<dbReference type="PANTHER" id="PTHR11360:SF290">
    <property type="entry name" value="MONOCARBOXYLATE MFS PERMEASE"/>
    <property type="match status" value="1"/>
</dbReference>
<evidence type="ECO:0000256" key="4">
    <source>
        <dbReference type="SAM" id="Phobius"/>
    </source>
</evidence>
<dbReference type="InterPro" id="IPR036259">
    <property type="entry name" value="MFS_trans_sf"/>
</dbReference>
<sequence length="415" mass="42694">MSKSQEINREFNYGWVVVGAGAMMTCVGFGAMLSLAVFLQPISNAMGWSRSGVSAAATIDFLCMGLAAFFWGALSDRFGTRIVVLAGSLLLGTGLVAASQATTLWQFQLSFGVLIGIAAGSFYAPMVAVASAWIEQHRSLAVALVSAGMGVAPLTVAPSASYLITAYDWRTAMLVIGIAAWALLIPAALLVRPAPPAAAPATAGGAGAPQTQWTVAQALRTPQFITLALAHFACCAAHSGPIFHMVSYAMICGIAPLTAVTVYSLAGFSGLGGRLLLGAMADRLGAKPVLVGGLFLQALSVATYLAVGQLGEFYALSVVFGIAYGGVMPLYAVLVREYFGARIMGSVFGAVSAFASLGMALGPLAGGWVFDTFQSYGWLYVGSFGIGMAAVAVALSFPSAKRPPLPSLDLGRAMA</sequence>
<dbReference type="OrthoDB" id="9796632at2"/>
<dbReference type="InterPro" id="IPR011701">
    <property type="entry name" value="MFS"/>
</dbReference>
<dbReference type="InterPro" id="IPR020846">
    <property type="entry name" value="MFS_dom"/>
</dbReference>
<evidence type="ECO:0000256" key="2">
    <source>
        <dbReference type="ARBA" id="ARBA00022989"/>
    </source>
</evidence>
<feature type="transmembrane region" description="Helical" evidence="4">
    <location>
        <begin position="289"/>
        <end position="307"/>
    </location>
</feature>
<feature type="transmembrane region" description="Helical" evidence="4">
    <location>
        <begin position="376"/>
        <end position="397"/>
    </location>
</feature>
<evidence type="ECO:0000313" key="7">
    <source>
        <dbReference type="Proteomes" id="UP000183208"/>
    </source>
</evidence>
<feature type="transmembrane region" description="Helical" evidence="4">
    <location>
        <begin position="171"/>
        <end position="191"/>
    </location>
</feature>
<feature type="transmembrane region" description="Helical" evidence="4">
    <location>
        <begin position="78"/>
        <end position="97"/>
    </location>
</feature>
<feature type="domain" description="Major facilitator superfamily (MFS) profile" evidence="5">
    <location>
        <begin position="14"/>
        <end position="401"/>
    </location>
</feature>
<dbReference type="CDD" id="cd17355">
    <property type="entry name" value="MFS_YcxA_like"/>
    <property type="match status" value="1"/>
</dbReference>
<protein>
    <submittedName>
        <fullName evidence="6">Predicted arabinose efflux permease, MFS family</fullName>
    </submittedName>
</protein>
<feature type="transmembrane region" description="Helical" evidence="4">
    <location>
        <begin position="313"/>
        <end position="335"/>
    </location>
</feature>
<dbReference type="EMBL" id="FNTI01000001">
    <property type="protein sequence ID" value="SED05537.1"/>
    <property type="molecule type" value="Genomic_DNA"/>
</dbReference>
<proteinExistence type="predicted"/>
<feature type="transmembrane region" description="Helical" evidence="4">
    <location>
        <begin position="140"/>
        <end position="164"/>
    </location>
</feature>
<dbReference type="PANTHER" id="PTHR11360">
    <property type="entry name" value="MONOCARBOXYLATE TRANSPORTER"/>
    <property type="match status" value="1"/>
</dbReference>
<keyword evidence="3 4" id="KW-0472">Membrane</keyword>
<dbReference type="PROSITE" id="PS50850">
    <property type="entry name" value="MFS"/>
    <property type="match status" value="1"/>
</dbReference>
<feature type="transmembrane region" description="Helical" evidence="4">
    <location>
        <begin position="109"/>
        <end position="134"/>
    </location>
</feature>
<dbReference type="SUPFAM" id="SSF103473">
    <property type="entry name" value="MFS general substrate transporter"/>
    <property type="match status" value="1"/>
</dbReference>
<keyword evidence="1 4" id="KW-0812">Transmembrane</keyword>
<feature type="transmembrane region" description="Helical" evidence="4">
    <location>
        <begin position="12"/>
        <end position="39"/>
    </location>
</feature>
<feature type="transmembrane region" description="Helical" evidence="4">
    <location>
        <begin position="51"/>
        <end position="72"/>
    </location>
</feature>
<gene>
    <name evidence="6" type="ORF">SAMN05444171_2992</name>
</gene>
<reference evidence="6 7" key="1">
    <citation type="submission" date="2016-10" db="EMBL/GenBank/DDBJ databases">
        <authorList>
            <person name="de Groot N.N."/>
        </authorList>
    </citation>
    <scope>NUCLEOTIDE SEQUENCE [LARGE SCALE GENOMIC DNA]</scope>
    <source>
        <strain evidence="6 7">GAS522</strain>
    </source>
</reference>
<accession>A0A1M6Y2J8</accession>
<dbReference type="InterPro" id="IPR050327">
    <property type="entry name" value="Proton-linked_MCT"/>
</dbReference>
<evidence type="ECO:0000313" key="6">
    <source>
        <dbReference type="EMBL" id="SED05537.1"/>
    </source>
</evidence>
<organism evidence="6 7">
    <name type="scientific">Bradyrhizobium lablabi</name>
    <dbReference type="NCBI Taxonomy" id="722472"/>
    <lineage>
        <taxon>Bacteria</taxon>
        <taxon>Pseudomonadati</taxon>
        <taxon>Pseudomonadota</taxon>
        <taxon>Alphaproteobacteria</taxon>
        <taxon>Hyphomicrobiales</taxon>
        <taxon>Nitrobacteraceae</taxon>
        <taxon>Bradyrhizobium</taxon>
    </lineage>
</organism>